<dbReference type="PIRSF" id="PIRSF000350">
    <property type="entry name" value="Mercury_reductase_MerA"/>
    <property type="match status" value="1"/>
</dbReference>
<comment type="caution">
    <text evidence="7">The sequence shown here is derived from an EMBL/GenBank/DDBJ whole genome shotgun (WGS) entry which is preliminary data.</text>
</comment>
<dbReference type="InterPro" id="IPR004099">
    <property type="entry name" value="Pyr_nucl-diS_OxRdtase_dimer"/>
</dbReference>
<dbReference type="Proteomes" id="UP000715965">
    <property type="component" value="Unassembled WGS sequence"/>
</dbReference>
<keyword evidence="4" id="KW-0274">FAD</keyword>
<dbReference type="InterPro" id="IPR036188">
    <property type="entry name" value="FAD/NAD-bd_sf"/>
</dbReference>
<keyword evidence="3" id="KW-0285">Flavoprotein</keyword>
<evidence type="ECO:0000256" key="4">
    <source>
        <dbReference type="ARBA" id="ARBA00022827"/>
    </source>
</evidence>
<evidence type="ECO:0000256" key="2">
    <source>
        <dbReference type="ARBA" id="ARBA00007532"/>
    </source>
</evidence>
<feature type="domain" description="Pyridine nucleotide-disulphide oxidoreductase dimerisation" evidence="5">
    <location>
        <begin position="346"/>
        <end position="448"/>
    </location>
</feature>
<dbReference type="EMBL" id="JADDOJ010000057">
    <property type="protein sequence ID" value="MBE7941624.1"/>
    <property type="molecule type" value="Genomic_DNA"/>
</dbReference>
<sequence>MAEALQVDSAIIGAGQAGPALATALAQRGEQVALIEARQLGGTCVNNGCTPTKTLRKSARVAHMARRAHEFGIEVGEVRVDFAAAMDRMQARVDAARSGLEAWVAGTPGLTLVRGWGGFVGGREGAFALQVGERRVHAKRVYLNTGTRPFVPPIPGLAEVPHLTNETLLQLRSLPRHLLIIGGSYIGLEMGQIFRRLGAEVTVIETAPRITAREDEDVTAAVTGLLQAEGLRIVTGQPVAKVERAGDGVALTVGSERIEGSHLLVATGRLPNTEKLQLKAVGVETDARGFVPTNGRLETNVPGIWALGDINKRGAFTHTSYHDHEIVLANHDGGQRSADDRTMCYAMFTDPPLGRVGMSEAEARASGRRVRMATFQMKNVSRAKEESETEGLVKLLVDADTDRFLGFAMLGIGADEILHVFTNFMAAGGTARTMKEALPAHPTVAEFLPTILGQLKPLA</sequence>
<dbReference type="Pfam" id="PF02852">
    <property type="entry name" value="Pyr_redox_dim"/>
    <property type="match status" value="1"/>
</dbReference>
<feature type="domain" description="FAD/NAD(P)-binding" evidence="6">
    <location>
        <begin position="8"/>
        <end position="319"/>
    </location>
</feature>
<comment type="similarity">
    <text evidence="2">Belongs to the class-I pyridine nucleotide-disulfide oxidoreductase family.</text>
</comment>
<organism evidence="7 8">
    <name type="scientific">Ramlibacter aquaticus</name>
    <dbReference type="NCBI Taxonomy" id="2780094"/>
    <lineage>
        <taxon>Bacteria</taxon>
        <taxon>Pseudomonadati</taxon>
        <taxon>Pseudomonadota</taxon>
        <taxon>Betaproteobacteria</taxon>
        <taxon>Burkholderiales</taxon>
        <taxon>Comamonadaceae</taxon>
        <taxon>Ramlibacter</taxon>
    </lineage>
</organism>
<dbReference type="InterPro" id="IPR016156">
    <property type="entry name" value="FAD/NAD-linked_Rdtase_dimer_sf"/>
</dbReference>
<evidence type="ECO:0000256" key="1">
    <source>
        <dbReference type="ARBA" id="ARBA00001974"/>
    </source>
</evidence>
<dbReference type="Gene3D" id="3.50.50.60">
    <property type="entry name" value="FAD/NAD(P)-binding domain"/>
    <property type="match status" value="2"/>
</dbReference>
<dbReference type="PRINTS" id="PR00368">
    <property type="entry name" value="FADPNR"/>
</dbReference>
<evidence type="ECO:0000259" key="5">
    <source>
        <dbReference type="Pfam" id="PF02852"/>
    </source>
</evidence>
<dbReference type="Gene3D" id="3.30.390.30">
    <property type="match status" value="1"/>
</dbReference>
<dbReference type="InterPro" id="IPR023753">
    <property type="entry name" value="FAD/NAD-binding_dom"/>
</dbReference>
<dbReference type="PANTHER" id="PTHR43014:SF2">
    <property type="entry name" value="MERCURIC REDUCTASE"/>
    <property type="match status" value="1"/>
</dbReference>
<keyword evidence="8" id="KW-1185">Reference proteome</keyword>
<dbReference type="PANTHER" id="PTHR43014">
    <property type="entry name" value="MERCURIC REDUCTASE"/>
    <property type="match status" value="1"/>
</dbReference>
<evidence type="ECO:0000259" key="6">
    <source>
        <dbReference type="Pfam" id="PF07992"/>
    </source>
</evidence>
<evidence type="ECO:0000313" key="7">
    <source>
        <dbReference type="EMBL" id="MBE7941624.1"/>
    </source>
</evidence>
<dbReference type="Pfam" id="PF07992">
    <property type="entry name" value="Pyr_redox_2"/>
    <property type="match status" value="1"/>
</dbReference>
<accession>A0ABR9SHH1</accession>
<dbReference type="SUPFAM" id="SSF51905">
    <property type="entry name" value="FAD/NAD(P)-binding domain"/>
    <property type="match status" value="1"/>
</dbReference>
<dbReference type="SUPFAM" id="SSF55424">
    <property type="entry name" value="FAD/NAD-linked reductases, dimerisation (C-terminal) domain"/>
    <property type="match status" value="1"/>
</dbReference>
<dbReference type="PRINTS" id="PR00411">
    <property type="entry name" value="PNDRDTASEI"/>
</dbReference>
<dbReference type="InterPro" id="IPR001100">
    <property type="entry name" value="Pyr_nuc-diS_OxRdtase"/>
</dbReference>
<reference evidence="7 8" key="1">
    <citation type="submission" date="2020-10" db="EMBL/GenBank/DDBJ databases">
        <title>Draft genome of Ramlibacter aquaticus LMG 30558.</title>
        <authorList>
            <person name="Props R."/>
        </authorList>
    </citation>
    <scope>NUCLEOTIDE SEQUENCE [LARGE SCALE GENOMIC DNA]</scope>
    <source>
        <strain evidence="7 8">LMG 30558</strain>
    </source>
</reference>
<comment type="cofactor">
    <cofactor evidence="1">
        <name>FAD</name>
        <dbReference type="ChEBI" id="CHEBI:57692"/>
    </cofactor>
</comment>
<dbReference type="RefSeq" id="WP_193781160.1">
    <property type="nucleotide sequence ID" value="NZ_JADDOJ010000057.1"/>
</dbReference>
<name>A0ABR9SHH1_9BURK</name>
<proteinExistence type="inferred from homology"/>
<evidence type="ECO:0000256" key="3">
    <source>
        <dbReference type="ARBA" id="ARBA00022630"/>
    </source>
</evidence>
<protein>
    <submittedName>
        <fullName evidence="7">Mercuric reductase</fullName>
    </submittedName>
</protein>
<evidence type="ECO:0000313" key="8">
    <source>
        <dbReference type="Proteomes" id="UP000715965"/>
    </source>
</evidence>
<gene>
    <name evidence="7" type="ORF">IM725_13675</name>
</gene>